<organism evidence="2 3">
    <name type="scientific">Blattamonas nauphoetae</name>
    <dbReference type="NCBI Taxonomy" id="2049346"/>
    <lineage>
        <taxon>Eukaryota</taxon>
        <taxon>Metamonada</taxon>
        <taxon>Preaxostyla</taxon>
        <taxon>Oxymonadida</taxon>
        <taxon>Blattamonas</taxon>
    </lineage>
</organism>
<gene>
    <name evidence="2" type="ORF">BLNAU_18546</name>
</gene>
<evidence type="ECO:0000313" key="2">
    <source>
        <dbReference type="EMBL" id="KAK2946504.1"/>
    </source>
</evidence>
<dbReference type="EMBL" id="JARBJD010000226">
    <property type="protein sequence ID" value="KAK2946504.1"/>
    <property type="molecule type" value="Genomic_DNA"/>
</dbReference>
<comment type="caution">
    <text evidence="2">The sequence shown here is derived from an EMBL/GenBank/DDBJ whole genome shotgun (WGS) entry which is preliminary data.</text>
</comment>
<accession>A0ABQ9X413</accession>
<feature type="region of interest" description="Disordered" evidence="1">
    <location>
        <begin position="235"/>
        <end position="257"/>
    </location>
</feature>
<reference evidence="2 3" key="1">
    <citation type="journal article" date="2022" name="bioRxiv">
        <title>Genomics of Preaxostyla Flagellates Illuminates Evolutionary Transitions and the Path Towards Mitochondrial Loss.</title>
        <authorList>
            <person name="Novak L.V.F."/>
            <person name="Treitli S.C."/>
            <person name="Pyrih J."/>
            <person name="Halakuc P."/>
            <person name="Pipaliya S.V."/>
            <person name="Vacek V."/>
            <person name="Brzon O."/>
            <person name="Soukal P."/>
            <person name="Eme L."/>
            <person name="Dacks J.B."/>
            <person name="Karnkowska A."/>
            <person name="Elias M."/>
            <person name="Hampl V."/>
        </authorList>
    </citation>
    <scope>NUCLEOTIDE SEQUENCE [LARGE SCALE GENOMIC DNA]</scope>
    <source>
        <strain evidence="2">NAU3</strain>
        <tissue evidence="2">Gut</tissue>
    </source>
</reference>
<evidence type="ECO:0000256" key="1">
    <source>
        <dbReference type="SAM" id="MobiDB-lite"/>
    </source>
</evidence>
<name>A0ABQ9X413_9EUKA</name>
<sequence length="520" mass="58798">MTTAAMKMLARLFLNCSTSIRHSLVQADLIPQLINTLNPLSLSFAEAKDIHSSLISTIDWALCLATPDDLEQLGIEDHDGQQAVHETVFQQVITPSEQYIRHLCVNRYSLVGLRLSSDFMLLLAWLLELSPYDLPTMNFVVNMSVIPTLPSCLTFFENEVSIWSFLYGMVDAQLEWHRKRGDVRQMWKTVLRMLKMEGFEDAIEAKLHNHKNEDEGGWIVDISIEWNNLLDCSQPSSRDTPFTPRPVSDPTPPDILGRAQHRVRCGSDLKAVRKDSGQMELTRLFLLISTMLTKAAGHFNPKLTQTSNRGRLNTRRTRPPLRLDLVALKSIFSCDSASDHFQHVVSLRGSGQRDDCWPLDEDVPRHSHPTCTLLSDSIDKTVNVGRKERVEAALGRRLFLGRDNRLVGTVNAVREQPAIWTKTISIEGEEHDLLLNHPRFGILARPELRLHHSLLLRSLCLPQNPIGVTASTVVEDEIVRMGGLVEWDEVRPFLTSWKVPELAVDSSDAKYEVQTASGRI</sequence>
<dbReference type="Proteomes" id="UP001281761">
    <property type="component" value="Unassembled WGS sequence"/>
</dbReference>
<keyword evidence="3" id="KW-1185">Reference proteome</keyword>
<evidence type="ECO:0000313" key="3">
    <source>
        <dbReference type="Proteomes" id="UP001281761"/>
    </source>
</evidence>
<proteinExistence type="predicted"/>
<feature type="compositionally biased region" description="Pro residues" evidence="1">
    <location>
        <begin position="243"/>
        <end position="253"/>
    </location>
</feature>
<protein>
    <submittedName>
        <fullName evidence="2">Uncharacterized protein</fullName>
    </submittedName>
</protein>